<sequence length="241" mass="28636">MKAKRKNVFIIILIIGVIFVSLGAYLFFVVTKGKKCQIIVNNWNGGQNRYTVGSCSVTDEDPYMELTYCQNFFSTKEDLEDLFKDNEDYIGTYTFYDEMLVKEAKVFYNDNNYYVLRNNREDEYIISSSYSWYQMFGTIIYVPTPFYFSFEPECVDAYENEYEPNLVMDVVFNKISFSDMKEFYSRMDEKYYHIDETNQTITVDGYDCEHSQDVEDCMMFDYKNHTISGIDEDGKMQIFIQ</sequence>
<organism evidence="2 3">
    <name type="scientific">Agathobacter ruminis</name>
    <dbReference type="NCBI Taxonomy" id="1712665"/>
    <lineage>
        <taxon>Bacteria</taxon>
        <taxon>Bacillati</taxon>
        <taxon>Bacillota</taxon>
        <taxon>Clostridia</taxon>
        <taxon>Lachnospirales</taxon>
        <taxon>Lachnospiraceae</taxon>
        <taxon>Agathobacter</taxon>
    </lineage>
</organism>
<keyword evidence="1" id="KW-0472">Membrane</keyword>
<keyword evidence="1" id="KW-1133">Transmembrane helix</keyword>
<protein>
    <submittedName>
        <fullName evidence="2">Uncharacterized protein</fullName>
    </submittedName>
</protein>
<keyword evidence="3" id="KW-1185">Reference proteome</keyword>
<dbReference type="Proteomes" id="UP000224563">
    <property type="component" value="Unassembled WGS sequence"/>
</dbReference>
<feature type="transmembrane region" description="Helical" evidence="1">
    <location>
        <begin position="7"/>
        <end position="28"/>
    </location>
</feature>
<reference evidence="2 3" key="1">
    <citation type="submission" date="2017-10" db="EMBL/GenBank/DDBJ databases">
        <title>Resolving the taxonomy of Roseburia spp., Eubacterium rectale and Agathobacter spp. through phylogenomic analysis.</title>
        <authorList>
            <person name="Sheridan P.O."/>
            <person name="Walker A.W."/>
            <person name="Duncan S.H."/>
            <person name="Scott K.P."/>
            <person name="Toole P.W.O."/>
            <person name="Luis P."/>
            <person name="Flint H.J."/>
        </authorList>
    </citation>
    <scope>NUCLEOTIDE SEQUENCE [LARGE SCALE GENOMIC DNA]</scope>
    <source>
        <strain evidence="2 3">JK623</strain>
    </source>
</reference>
<dbReference type="AlphaFoldDB" id="A0A2G3E2V9"/>
<dbReference type="EMBL" id="PDYG01000038">
    <property type="protein sequence ID" value="PHU37616.1"/>
    <property type="molecule type" value="Genomic_DNA"/>
</dbReference>
<gene>
    <name evidence="2" type="ORF">CSX02_06980</name>
</gene>
<reference evidence="2 3" key="2">
    <citation type="submission" date="2017-10" db="EMBL/GenBank/DDBJ databases">
        <authorList>
            <person name="Banno H."/>
            <person name="Chua N.-H."/>
        </authorList>
    </citation>
    <scope>NUCLEOTIDE SEQUENCE [LARGE SCALE GENOMIC DNA]</scope>
    <source>
        <strain evidence="2 3">JK623</strain>
    </source>
</reference>
<proteinExistence type="predicted"/>
<name>A0A2G3E2V9_9FIRM</name>
<comment type="caution">
    <text evidence="2">The sequence shown here is derived from an EMBL/GenBank/DDBJ whole genome shotgun (WGS) entry which is preliminary data.</text>
</comment>
<accession>A0A2G3E2V9</accession>
<keyword evidence="1" id="KW-0812">Transmembrane</keyword>
<evidence type="ECO:0000256" key="1">
    <source>
        <dbReference type="SAM" id="Phobius"/>
    </source>
</evidence>
<evidence type="ECO:0000313" key="2">
    <source>
        <dbReference type="EMBL" id="PHU37616.1"/>
    </source>
</evidence>
<evidence type="ECO:0000313" key="3">
    <source>
        <dbReference type="Proteomes" id="UP000224563"/>
    </source>
</evidence>